<feature type="compositionally biased region" description="Basic and acidic residues" evidence="2">
    <location>
        <begin position="8"/>
        <end position="18"/>
    </location>
</feature>
<dbReference type="Proteomes" id="UP000008144">
    <property type="component" value="Chromosome 5"/>
</dbReference>
<feature type="region of interest" description="Disordered" evidence="2">
    <location>
        <begin position="1"/>
        <end position="25"/>
    </location>
</feature>
<accession>H2XQM8</accession>
<evidence type="ECO:0000313" key="3">
    <source>
        <dbReference type="Ensembl" id="ENSCINP00000031962.1"/>
    </source>
</evidence>
<sequence>MNSNYHSGYKDKPAHHVETSNQPSNIDVGALDYVNTQDLINQRDEALRKEEALRDRLKLQEAISAKQLNELRIQTRKLTTENQRFYKSSIISGTGGKGDRKRDVKVKDTKKLLKTIDQLQNENSTLKKKLEEMANFIQVASDIKLHSVSECKKKDELIFRLRAEKEATRHVIEEEVERRSKVENELYSFQNYLVYSSAKSREQLRHKAVQTMTSIPVRTAGSVRTGIVRSRLVRRTSSDIFHKPP</sequence>
<organism evidence="3 4">
    <name type="scientific">Ciona intestinalis</name>
    <name type="common">Transparent sea squirt</name>
    <name type="synonym">Ascidia intestinalis</name>
    <dbReference type="NCBI Taxonomy" id="7719"/>
    <lineage>
        <taxon>Eukaryota</taxon>
        <taxon>Metazoa</taxon>
        <taxon>Chordata</taxon>
        <taxon>Tunicata</taxon>
        <taxon>Ascidiacea</taxon>
        <taxon>Phlebobranchia</taxon>
        <taxon>Cionidae</taxon>
        <taxon>Ciona</taxon>
    </lineage>
</organism>
<dbReference type="Ensembl" id="ENSCINT00000036549.1">
    <property type="protein sequence ID" value="ENSCINP00000031962.1"/>
    <property type="gene ID" value="ENSCING00000020058.1"/>
</dbReference>
<proteinExistence type="predicted"/>
<evidence type="ECO:0000256" key="2">
    <source>
        <dbReference type="SAM" id="MobiDB-lite"/>
    </source>
</evidence>
<dbReference type="HOGENOM" id="CLU_1135668_0_0_1"/>
<dbReference type="EMBL" id="EAAA01002056">
    <property type="status" value="NOT_ANNOTATED_CDS"/>
    <property type="molecule type" value="Genomic_DNA"/>
</dbReference>
<keyword evidence="4" id="KW-1185">Reference proteome</keyword>
<evidence type="ECO:0000256" key="1">
    <source>
        <dbReference type="SAM" id="Coils"/>
    </source>
</evidence>
<reference evidence="3" key="3">
    <citation type="submission" date="2025-08" db="UniProtKB">
        <authorList>
            <consortium name="Ensembl"/>
        </authorList>
    </citation>
    <scope>IDENTIFICATION</scope>
</reference>
<reference evidence="4" key="1">
    <citation type="journal article" date="2002" name="Science">
        <title>The draft genome of Ciona intestinalis: insights into chordate and vertebrate origins.</title>
        <authorList>
            <person name="Dehal P."/>
            <person name="Satou Y."/>
            <person name="Campbell R.K."/>
            <person name="Chapman J."/>
            <person name="Degnan B."/>
            <person name="De Tomaso A."/>
            <person name="Davidson B."/>
            <person name="Di Gregorio A."/>
            <person name="Gelpke M."/>
            <person name="Goodstein D.M."/>
            <person name="Harafuji N."/>
            <person name="Hastings K.E."/>
            <person name="Ho I."/>
            <person name="Hotta K."/>
            <person name="Huang W."/>
            <person name="Kawashima T."/>
            <person name="Lemaire P."/>
            <person name="Martinez D."/>
            <person name="Meinertzhagen I.A."/>
            <person name="Necula S."/>
            <person name="Nonaka M."/>
            <person name="Putnam N."/>
            <person name="Rash S."/>
            <person name="Saiga H."/>
            <person name="Satake M."/>
            <person name="Terry A."/>
            <person name="Yamada L."/>
            <person name="Wang H.G."/>
            <person name="Awazu S."/>
            <person name="Azumi K."/>
            <person name="Boore J."/>
            <person name="Branno M."/>
            <person name="Chin-Bow S."/>
            <person name="DeSantis R."/>
            <person name="Doyle S."/>
            <person name="Francino P."/>
            <person name="Keys D.N."/>
            <person name="Haga S."/>
            <person name="Hayashi H."/>
            <person name="Hino K."/>
            <person name="Imai K.S."/>
            <person name="Inaba K."/>
            <person name="Kano S."/>
            <person name="Kobayashi K."/>
            <person name="Kobayashi M."/>
            <person name="Lee B.I."/>
            <person name="Makabe K.W."/>
            <person name="Manohar C."/>
            <person name="Matassi G."/>
            <person name="Medina M."/>
            <person name="Mochizuki Y."/>
            <person name="Mount S."/>
            <person name="Morishita T."/>
            <person name="Miura S."/>
            <person name="Nakayama A."/>
            <person name="Nishizaka S."/>
            <person name="Nomoto H."/>
            <person name="Ohta F."/>
            <person name="Oishi K."/>
            <person name="Rigoutsos I."/>
            <person name="Sano M."/>
            <person name="Sasaki A."/>
            <person name="Sasakura Y."/>
            <person name="Shoguchi E."/>
            <person name="Shin-i T."/>
            <person name="Spagnuolo A."/>
            <person name="Stainier D."/>
            <person name="Suzuki M.M."/>
            <person name="Tassy O."/>
            <person name="Takatori N."/>
            <person name="Tokuoka M."/>
            <person name="Yagi K."/>
            <person name="Yoshizaki F."/>
            <person name="Wada S."/>
            <person name="Zhang C."/>
            <person name="Hyatt P.D."/>
            <person name="Larimer F."/>
            <person name="Detter C."/>
            <person name="Doggett N."/>
            <person name="Glavina T."/>
            <person name="Hawkins T."/>
            <person name="Richardson P."/>
            <person name="Lucas S."/>
            <person name="Kohara Y."/>
            <person name="Levine M."/>
            <person name="Satoh N."/>
            <person name="Rokhsar D.S."/>
        </authorList>
    </citation>
    <scope>NUCLEOTIDE SEQUENCE [LARGE SCALE GENOMIC DNA]</scope>
</reference>
<reference evidence="3" key="2">
    <citation type="journal article" date="2008" name="Genome Biol.">
        <title>Improved genome assembly and evidence-based global gene model set for the chordate Ciona intestinalis: new insight into intron and operon populations.</title>
        <authorList>
            <person name="Satou Y."/>
            <person name="Mineta K."/>
            <person name="Ogasawara M."/>
            <person name="Sasakura Y."/>
            <person name="Shoguchi E."/>
            <person name="Ueno K."/>
            <person name="Yamada L."/>
            <person name="Matsumoto J."/>
            <person name="Wasserscheid J."/>
            <person name="Dewar K."/>
            <person name="Wiley G.B."/>
            <person name="Macmil S.L."/>
            <person name="Roe B.A."/>
            <person name="Zeller R.W."/>
            <person name="Hastings K.E."/>
            <person name="Lemaire P."/>
            <person name="Lindquist E."/>
            <person name="Endo T."/>
            <person name="Hotta K."/>
            <person name="Inaba K."/>
        </authorList>
    </citation>
    <scope>NUCLEOTIDE SEQUENCE [LARGE SCALE GENOMIC DNA]</scope>
    <source>
        <strain evidence="3">wild type</strain>
    </source>
</reference>
<reference evidence="3" key="4">
    <citation type="submission" date="2025-09" db="UniProtKB">
        <authorList>
            <consortium name="Ensembl"/>
        </authorList>
    </citation>
    <scope>IDENTIFICATION</scope>
</reference>
<evidence type="ECO:0000313" key="4">
    <source>
        <dbReference type="Proteomes" id="UP000008144"/>
    </source>
</evidence>
<feature type="coiled-coil region" evidence="1">
    <location>
        <begin position="109"/>
        <end position="136"/>
    </location>
</feature>
<protein>
    <submittedName>
        <fullName evidence="3">Uncharacterized protein</fullName>
    </submittedName>
</protein>
<dbReference type="InParanoid" id="H2XQM8"/>
<keyword evidence="1" id="KW-0175">Coiled coil</keyword>
<dbReference type="AlphaFoldDB" id="H2XQM8"/>
<name>H2XQM8_CIOIN</name>